<accession>A0ABQ8TRB3</accession>
<evidence type="ECO:0000313" key="1">
    <source>
        <dbReference type="EMBL" id="KAJ4449159.1"/>
    </source>
</evidence>
<comment type="caution">
    <text evidence="1">The sequence shown here is derived from an EMBL/GenBank/DDBJ whole genome shotgun (WGS) entry which is preliminary data.</text>
</comment>
<name>A0ABQ8TRB3_PERAM</name>
<proteinExistence type="predicted"/>
<protein>
    <recommendedName>
        <fullName evidence="3">DUF4817 domain-containing protein</fullName>
    </recommendedName>
</protein>
<sequence length="146" mass="16312">MQRGPNKSVKKLAVEIGVSYGSAHKILRNKLVEAGVRNRTPTRLTIKRIIDKFEAHGTICDIQKGSSGRPRRDTGLASSALVLERKVETREALIDRILDAARRIKTATSYSPERRAQFATEGNSALKQKEAPLKMCGNINPRRLEY</sequence>
<gene>
    <name evidence="1" type="ORF">ANN_00555</name>
</gene>
<organism evidence="1 2">
    <name type="scientific">Periplaneta americana</name>
    <name type="common">American cockroach</name>
    <name type="synonym">Blatta americana</name>
    <dbReference type="NCBI Taxonomy" id="6978"/>
    <lineage>
        <taxon>Eukaryota</taxon>
        <taxon>Metazoa</taxon>
        <taxon>Ecdysozoa</taxon>
        <taxon>Arthropoda</taxon>
        <taxon>Hexapoda</taxon>
        <taxon>Insecta</taxon>
        <taxon>Pterygota</taxon>
        <taxon>Neoptera</taxon>
        <taxon>Polyneoptera</taxon>
        <taxon>Dictyoptera</taxon>
        <taxon>Blattodea</taxon>
        <taxon>Blattoidea</taxon>
        <taxon>Blattidae</taxon>
        <taxon>Blattinae</taxon>
        <taxon>Periplaneta</taxon>
    </lineage>
</organism>
<keyword evidence="2" id="KW-1185">Reference proteome</keyword>
<dbReference type="Proteomes" id="UP001148838">
    <property type="component" value="Unassembled WGS sequence"/>
</dbReference>
<evidence type="ECO:0000313" key="2">
    <source>
        <dbReference type="Proteomes" id="UP001148838"/>
    </source>
</evidence>
<dbReference type="EMBL" id="JAJSOF020000003">
    <property type="protein sequence ID" value="KAJ4449159.1"/>
    <property type="molecule type" value="Genomic_DNA"/>
</dbReference>
<reference evidence="1 2" key="1">
    <citation type="journal article" date="2022" name="Allergy">
        <title>Genome assembly and annotation of Periplaneta americana reveal a comprehensive cockroach allergen profile.</title>
        <authorList>
            <person name="Wang L."/>
            <person name="Xiong Q."/>
            <person name="Saelim N."/>
            <person name="Wang L."/>
            <person name="Nong W."/>
            <person name="Wan A.T."/>
            <person name="Shi M."/>
            <person name="Liu X."/>
            <person name="Cao Q."/>
            <person name="Hui J.H.L."/>
            <person name="Sookrung N."/>
            <person name="Leung T.F."/>
            <person name="Tungtrongchitr A."/>
            <person name="Tsui S.K.W."/>
        </authorList>
    </citation>
    <scope>NUCLEOTIDE SEQUENCE [LARGE SCALE GENOMIC DNA]</scope>
    <source>
        <strain evidence="1">PWHHKU_190912</strain>
    </source>
</reference>
<evidence type="ECO:0008006" key="3">
    <source>
        <dbReference type="Google" id="ProtNLM"/>
    </source>
</evidence>